<organism evidence="4 5">
    <name type="scientific">Brevibacterium salitolerans</name>
    <dbReference type="NCBI Taxonomy" id="1403566"/>
    <lineage>
        <taxon>Bacteria</taxon>
        <taxon>Bacillati</taxon>
        <taxon>Actinomycetota</taxon>
        <taxon>Actinomycetes</taxon>
        <taxon>Micrococcales</taxon>
        <taxon>Brevibacteriaceae</taxon>
        <taxon>Brevibacterium</taxon>
    </lineage>
</organism>
<dbReference type="SUPFAM" id="SSF103378">
    <property type="entry name" value="2-methylcitrate dehydratase PrpD"/>
    <property type="match status" value="1"/>
</dbReference>
<evidence type="ECO:0000313" key="4">
    <source>
        <dbReference type="EMBL" id="GAA2093722.1"/>
    </source>
</evidence>
<accession>A0ABN2WJ94</accession>
<feature type="compositionally biased region" description="Gly residues" evidence="2">
    <location>
        <begin position="429"/>
        <end position="439"/>
    </location>
</feature>
<dbReference type="EMBL" id="BAAAPZ010000004">
    <property type="protein sequence ID" value="GAA2093722.1"/>
    <property type="molecule type" value="Genomic_DNA"/>
</dbReference>
<feature type="region of interest" description="Disordered" evidence="2">
    <location>
        <begin position="351"/>
        <end position="439"/>
    </location>
</feature>
<dbReference type="InterPro" id="IPR042183">
    <property type="entry name" value="MmgE/PrpD_sf_1"/>
</dbReference>
<feature type="domain" description="MmgE/PrpD N-terminal" evidence="3">
    <location>
        <begin position="10"/>
        <end position="248"/>
    </location>
</feature>
<dbReference type="InterPro" id="IPR045336">
    <property type="entry name" value="MmgE_PrpD_N"/>
</dbReference>
<evidence type="ECO:0000259" key="3">
    <source>
        <dbReference type="Pfam" id="PF03972"/>
    </source>
</evidence>
<protein>
    <submittedName>
        <fullName evidence="4">MmgE/PrpD family protein</fullName>
    </submittedName>
</protein>
<feature type="compositionally biased region" description="Basic residues" evidence="2">
    <location>
        <begin position="389"/>
        <end position="409"/>
    </location>
</feature>
<reference evidence="4 5" key="1">
    <citation type="journal article" date="2019" name="Int. J. Syst. Evol. Microbiol.">
        <title>The Global Catalogue of Microorganisms (GCM) 10K type strain sequencing project: providing services to taxonomists for standard genome sequencing and annotation.</title>
        <authorList>
            <consortium name="The Broad Institute Genomics Platform"/>
            <consortium name="The Broad Institute Genome Sequencing Center for Infectious Disease"/>
            <person name="Wu L."/>
            <person name="Ma J."/>
        </authorList>
    </citation>
    <scope>NUCLEOTIDE SEQUENCE [LARGE SCALE GENOMIC DNA]</scope>
    <source>
        <strain evidence="4 5">JCM 15900</strain>
    </source>
</reference>
<evidence type="ECO:0000256" key="2">
    <source>
        <dbReference type="SAM" id="MobiDB-lite"/>
    </source>
</evidence>
<name>A0ABN2WJ94_9MICO</name>
<dbReference type="InterPro" id="IPR005656">
    <property type="entry name" value="MmgE_PrpD"/>
</dbReference>
<comment type="caution">
    <text evidence="4">The sequence shown here is derived from an EMBL/GenBank/DDBJ whole genome shotgun (WGS) entry which is preliminary data.</text>
</comment>
<gene>
    <name evidence="4" type="ORF">GCM10009823_12240</name>
</gene>
<dbReference type="PANTHER" id="PTHR16943">
    <property type="entry name" value="2-METHYLCITRATE DEHYDRATASE-RELATED"/>
    <property type="match status" value="1"/>
</dbReference>
<dbReference type="Pfam" id="PF03972">
    <property type="entry name" value="MmgE_PrpD_N"/>
    <property type="match status" value="1"/>
</dbReference>
<dbReference type="InterPro" id="IPR036148">
    <property type="entry name" value="MmgE/PrpD_sf"/>
</dbReference>
<dbReference type="Proteomes" id="UP001500984">
    <property type="component" value="Unassembled WGS sequence"/>
</dbReference>
<sequence length="439" mass="47260">MEKLPPVEEAVARLVVDLTYDVLSPEALEGARRLLQDQLGLQVGSSTLPWSRAVLEVARNRHVPGSSRTALTGDRMDAADAAFVNGAYGHGFEYDDAHAPSLSHPGSCVIPAALALGEELDADMSQVLEDMVAGYEVYTRIGTLAAPDILSRGFHPHAILSNFGAAAVVAKMRGFDLETTIHALAIAYSHASGATECTSSGGSIKRVHAGIGTRNGMLAAGMAAGGLTGPTAFLTGGKGFFLTYVGREVPDAEAARFSLDKPFEIANPLFKPYCCCAYNHAFIDGARGFADRAEQIERVDLRIQPSGDVVIGNRNANAYNPTRIEQLQYSLPFQFALSVLGRGERIRHPQRVHEWRAGPRRGRRDRRDGEPGAHRGRSPAHGAVSHQDGRRHHPDVPRRQLRACVRRGFRGFGTQSHDPGVLRRQVPGAHGGLPGRGAQ</sequence>
<evidence type="ECO:0000313" key="5">
    <source>
        <dbReference type="Proteomes" id="UP001500984"/>
    </source>
</evidence>
<comment type="similarity">
    <text evidence="1">Belongs to the PrpD family.</text>
</comment>
<proteinExistence type="inferred from homology"/>
<dbReference type="Gene3D" id="1.10.4100.10">
    <property type="entry name" value="2-methylcitrate dehydratase PrpD"/>
    <property type="match status" value="1"/>
</dbReference>
<keyword evidence="5" id="KW-1185">Reference proteome</keyword>
<evidence type="ECO:0000256" key="1">
    <source>
        <dbReference type="ARBA" id="ARBA00006174"/>
    </source>
</evidence>
<dbReference type="PANTHER" id="PTHR16943:SF8">
    <property type="entry name" value="2-METHYLCITRATE DEHYDRATASE"/>
    <property type="match status" value="1"/>
</dbReference>